<evidence type="ECO:0000313" key="2">
    <source>
        <dbReference type="EMBL" id="KAK8856531.1"/>
    </source>
</evidence>
<organism evidence="2 3">
    <name type="scientific">Apiospora arundinis</name>
    <dbReference type="NCBI Taxonomy" id="335852"/>
    <lineage>
        <taxon>Eukaryota</taxon>
        <taxon>Fungi</taxon>
        <taxon>Dikarya</taxon>
        <taxon>Ascomycota</taxon>
        <taxon>Pezizomycotina</taxon>
        <taxon>Sordariomycetes</taxon>
        <taxon>Xylariomycetidae</taxon>
        <taxon>Amphisphaeriales</taxon>
        <taxon>Apiosporaceae</taxon>
        <taxon>Apiospora</taxon>
    </lineage>
</organism>
<gene>
    <name evidence="2" type="ORF">PGQ11_012443</name>
</gene>
<evidence type="ECO:0000259" key="1">
    <source>
        <dbReference type="Pfam" id="PF10263"/>
    </source>
</evidence>
<dbReference type="Pfam" id="PF10263">
    <property type="entry name" value="SprT-like"/>
    <property type="match status" value="1"/>
</dbReference>
<accession>A0ABR2I2U7</accession>
<sequence length="400" mass="45840">MERSSSASSVPDYKHYAYPTVAGRGKRYVDNYDCHISPYDETLLRQSKRVRLAGHAYQQDRPAFFVIKEAGVPCVVSNRSPYDMRADTRSPVSEIDEDLNFQISPPIRGHDDYFQPRISSQHSMVFGEGVHAPLQASPAAHEHHGFVYQRTPSGLSRMVDNSTSEEIADDPDTRLDDISRFDEIAACRVQTHILRRSRRGRDTKVERVLRSLISPRSSGQEFVLDNDALESIFYAANEIFFYGSLKGRVKWDWSDRSNTKFCSKIIGTTALREVEPGKFETLILLSHHYLRDKKYNRRLLISTFLHEMIHSYLFVHCGHDARRCGGHTDGFRRIAQLIDVWAGPEILFLSNMEADLDAFLQPQMMHDHGDVHGSCNMQLPRHDAWASPMVRSKSAWPDIR</sequence>
<feature type="domain" description="SprT-like" evidence="1">
    <location>
        <begin position="230"/>
        <end position="341"/>
    </location>
</feature>
<dbReference type="InterPro" id="IPR006640">
    <property type="entry name" value="SprT-like_domain"/>
</dbReference>
<reference evidence="2 3" key="1">
    <citation type="journal article" date="2024" name="IMA Fungus">
        <title>Apiospora arundinis, a panoply of carbohydrate-active enzymes and secondary metabolites.</title>
        <authorList>
            <person name="Sorensen T."/>
            <person name="Petersen C."/>
            <person name="Muurmann A.T."/>
            <person name="Christiansen J.V."/>
            <person name="Brundto M.L."/>
            <person name="Overgaard C.K."/>
            <person name="Boysen A.T."/>
            <person name="Wollenberg R.D."/>
            <person name="Larsen T.O."/>
            <person name="Sorensen J.L."/>
            <person name="Nielsen K.L."/>
            <person name="Sondergaard T.E."/>
        </authorList>
    </citation>
    <scope>NUCLEOTIDE SEQUENCE [LARGE SCALE GENOMIC DNA]</scope>
    <source>
        <strain evidence="2 3">AAU 773</strain>
    </source>
</reference>
<dbReference type="Proteomes" id="UP001390339">
    <property type="component" value="Unassembled WGS sequence"/>
</dbReference>
<name>A0ABR2I2U7_9PEZI</name>
<protein>
    <submittedName>
        <fullName evidence="2">Zinc finger protein zas1</fullName>
    </submittedName>
</protein>
<keyword evidence="3" id="KW-1185">Reference proteome</keyword>
<comment type="caution">
    <text evidence="2">The sequence shown here is derived from an EMBL/GenBank/DDBJ whole genome shotgun (WGS) entry which is preliminary data.</text>
</comment>
<dbReference type="EMBL" id="JAPCWZ010000007">
    <property type="protein sequence ID" value="KAK8856531.1"/>
    <property type="molecule type" value="Genomic_DNA"/>
</dbReference>
<proteinExistence type="predicted"/>
<evidence type="ECO:0000313" key="3">
    <source>
        <dbReference type="Proteomes" id="UP001390339"/>
    </source>
</evidence>